<evidence type="ECO:0000313" key="2">
    <source>
        <dbReference type="EMBL" id="PDW05044.1"/>
    </source>
</evidence>
<dbReference type="RefSeq" id="WP_097642064.1">
    <property type="nucleotide sequence ID" value="NZ_NQWI01000001.1"/>
</dbReference>
<evidence type="ECO:0000256" key="1">
    <source>
        <dbReference type="SAM" id="MobiDB-lite"/>
    </source>
</evidence>
<comment type="caution">
    <text evidence="2">The sequence shown here is derived from an EMBL/GenBank/DDBJ whole genome shotgun (WGS) entry which is preliminary data.</text>
</comment>
<dbReference type="OrthoDB" id="9760839at2"/>
<dbReference type="Proteomes" id="UP000220527">
    <property type="component" value="Unassembled WGS sequence"/>
</dbReference>
<feature type="region of interest" description="Disordered" evidence="1">
    <location>
        <begin position="114"/>
        <end position="136"/>
    </location>
</feature>
<protein>
    <submittedName>
        <fullName evidence="2">Uncharacterized protein</fullName>
    </submittedName>
</protein>
<accession>A0A2A6RPK6</accession>
<keyword evidence="3" id="KW-1185">Reference proteome</keyword>
<name>A0A2A6RPK6_9CHLR</name>
<proteinExistence type="predicted"/>
<sequence length="136" mass="14732">MTMLWLLTGAVSGALVAWAVGECRWRREPPSLPAAPALAYELMLLRLGEARGRQAILDEVRMLAHGHLKTHVLAVQRCRILARDAPTPVQRSDGLTAGLRQTRRLLDRVVTLHQTAGSSALPSDPGPPSDRGHPGP</sequence>
<organism evidence="2 3">
    <name type="scientific">Candidatus Viridilinea mediisalina</name>
    <dbReference type="NCBI Taxonomy" id="2024553"/>
    <lineage>
        <taxon>Bacteria</taxon>
        <taxon>Bacillati</taxon>
        <taxon>Chloroflexota</taxon>
        <taxon>Chloroflexia</taxon>
        <taxon>Chloroflexales</taxon>
        <taxon>Chloroflexineae</taxon>
        <taxon>Oscillochloridaceae</taxon>
        <taxon>Candidatus Viridilinea</taxon>
    </lineage>
</organism>
<dbReference type="AlphaFoldDB" id="A0A2A6RPK6"/>
<evidence type="ECO:0000313" key="3">
    <source>
        <dbReference type="Proteomes" id="UP000220527"/>
    </source>
</evidence>
<reference evidence="3" key="1">
    <citation type="submission" date="2017-08" db="EMBL/GenBank/DDBJ databases">
        <authorList>
            <person name="Grouzdev D.S."/>
            <person name="Gaisin V.A."/>
            <person name="Rysina M.S."/>
            <person name="Gorlenko V.M."/>
        </authorList>
    </citation>
    <scope>NUCLEOTIDE SEQUENCE [LARGE SCALE GENOMIC DNA]</scope>
    <source>
        <strain evidence="3">Kir15-3F</strain>
    </source>
</reference>
<gene>
    <name evidence="2" type="ORF">CJ255_00185</name>
</gene>
<dbReference type="EMBL" id="NQWI01000001">
    <property type="protein sequence ID" value="PDW05044.1"/>
    <property type="molecule type" value="Genomic_DNA"/>
</dbReference>